<comment type="catalytic activity">
    <reaction evidence="6 8">
        <text>beta-D-fructose 1-phosphate + ATP = beta-D-fructose 1,6-bisphosphate + ADP + H(+)</text>
        <dbReference type="Rhea" id="RHEA:14213"/>
        <dbReference type="ChEBI" id="CHEBI:15378"/>
        <dbReference type="ChEBI" id="CHEBI:30616"/>
        <dbReference type="ChEBI" id="CHEBI:32966"/>
        <dbReference type="ChEBI" id="CHEBI:138881"/>
        <dbReference type="ChEBI" id="CHEBI:456216"/>
        <dbReference type="EC" id="2.7.1.56"/>
    </reaction>
</comment>
<comment type="pathway">
    <text evidence="7">Carbohydrate metabolism; D-tagatose 6-phosphate degradation; D-glyceraldehyde 3-phosphate and glycerone phosphate from D-tagatose 6-phosphate: step 1/2.</text>
</comment>
<dbReference type="InterPro" id="IPR002173">
    <property type="entry name" value="Carboh/pur_kinase_PfkB_CS"/>
</dbReference>
<organism evidence="11 13">
    <name type="scientific">Staphylococcus microti</name>
    <dbReference type="NCBI Taxonomy" id="569857"/>
    <lineage>
        <taxon>Bacteria</taxon>
        <taxon>Bacillati</taxon>
        <taxon>Bacillota</taxon>
        <taxon>Bacilli</taxon>
        <taxon>Bacillales</taxon>
        <taxon>Staphylococcaceae</taxon>
        <taxon>Staphylococcus</taxon>
    </lineage>
</organism>
<dbReference type="GO" id="GO:0005988">
    <property type="term" value="P:lactose metabolic process"/>
    <property type="evidence" value="ECO:0007669"/>
    <property type="project" value="UniProtKB-KW"/>
</dbReference>
<dbReference type="SUPFAM" id="SSF53613">
    <property type="entry name" value="Ribokinase-like"/>
    <property type="match status" value="1"/>
</dbReference>
<dbReference type="RefSeq" id="WP_044358720.1">
    <property type="nucleotide sequence ID" value="NZ_JXWY01000005.1"/>
</dbReference>
<dbReference type="NCBIfam" id="TIGR03168">
    <property type="entry name" value="1-PFK"/>
    <property type="match status" value="1"/>
</dbReference>
<dbReference type="PANTHER" id="PTHR46566">
    <property type="entry name" value="1-PHOSPHOFRUCTOKINASE-RELATED"/>
    <property type="match status" value="1"/>
</dbReference>
<keyword evidence="4 8" id="KW-0418">Kinase</keyword>
<evidence type="ECO:0000313" key="11">
    <source>
        <dbReference type="EMBL" id="SUM56785.1"/>
    </source>
</evidence>
<dbReference type="PROSITE" id="PS00584">
    <property type="entry name" value="PFKB_KINASES_2"/>
    <property type="match status" value="1"/>
</dbReference>
<dbReference type="Proteomes" id="UP000032366">
    <property type="component" value="Unassembled WGS sequence"/>
</dbReference>
<reference evidence="11 13" key="2">
    <citation type="submission" date="2018-06" db="EMBL/GenBank/DDBJ databases">
        <authorList>
            <consortium name="Pathogen Informatics"/>
            <person name="Doyle S."/>
        </authorList>
    </citation>
    <scope>NUCLEOTIDE SEQUENCE [LARGE SCALE GENOMIC DNA]</scope>
    <source>
        <strain evidence="11 13">NCTC13832</strain>
    </source>
</reference>
<dbReference type="FunFam" id="3.40.1190.20:FF:000001">
    <property type="entry name" value="Phosphofructokinase"/>
    <property type="match status" value="1"/>
</dbReference>
<dbReference type="EC" id="2.7.1.144" evidence="7"/>
<comment type="similarity">
    <text evidence="7">Belongs to the carbohydrate kinase PfkB family. LacC subfamily.</text>
</comment>
<evidence type="ECO:0000256" key="1">
    <source>
        <dbReference type="ARBA" id="ARBA00005380"/>
    </source>
</evidence>
<evidence type="ECO:0000256" key="7">
    <source>
        <dbReference type="PIRNR" id="PIRNR000535"/>
    </source>
</evidence>
<evidence type="ECO:0000256" key="2">
    <source>
        <dbReference type="ARBA" id="ARBA00022679"/>
    </source>
</evidence>
<protein>
    <recommendedName>
        <fullName evidence="7">Tagatose-6-phosphate kinase</fullName>
        <ecNumber evidence="7">2.7.1.144</ecNumber>
    </recommendedName>
</protein>
<keyword evidence="3 7" id="KW-0547">Nucleotide-binding</keyword>
<dbReference type="InterPro" id="IPR029056">
    <property type="entry name" value="Ribokinase-like"/>
</dbReference>
<comment type="catalytic activity">
    <reaction evidence="7">
        <text>D-tagatofuranose 6-phosphate + ATP = D-tagatofuranose 1,6-bisphosphate + ADP + H(+)</text>
        <dbReference type="Rhea" id="RHEA:12420"/>
        <dbReference type="ChEBI" id="CHEBI:15378"/>
        <dbReference type="ChEBI" id="CHEBI:30616"/>
        <dbReference type="ChEBI" id="CHEBI:58694"/>
        <dbReference type="ChEBI" id="CHEBI:58695"/>
        <dbReference type="ChEBI" id="CHEBI:456216"/>
        <dbReference type="EC" id="2.7.1.144"/>
    </reaction>
</comment>
<keyword evidence="7" id="KW-0423">Lactose metabolism</keyword>
<feature type="domain" description="Carbohydrate kinase PfkB" evidence="9">
    <location>
        <begin position="7"/>
        <end position="280"/>
    </location>
</feature>
<dbReference type="GO" id="GO:0008662">
    <property type="term" value="F:1-phosphofructokinase activity"/>
    <property type="evidence" value="ECO:0007669"/>
    <property type="project" value="UniProtKB-UniRule"/>
</dbReference>
<name>A0A0D6XSX0_9STAP</name>
<dbReference type="GO" id="GO:2001059">
    <property type="term" value="P:D-tagatose 6-phosphate catabolic process"/>
    <property type="evidence" value="ECO:0007669"/>
    <property type="project" value="UniProtKB-UniPathway"/>
</dbReference>
<dbReference type="CDD" id="cd01164">
    <property type="entry name" value="FruK_PfkB_like"/>
    <property type="match status" value="1"/>
</dbReference>
<reference evidence="10 12" key="1">
    <citation type="submission" date="2015-01" db="EMBL/GenBank/DDBJ databases">
        <authorList>
            <person name="Guo J."/>
        </authorList>
    </citation>
    <scope>NUCLEOTIDE SEQUENCE [LARGE SCALE GENOMIC DNA]</scope>
    <source>
        <strain evidence="10 12">DSM 22147</strain>
    </source>
</reference>
<dbReference type="EMBL" id="JXWY01000005">
    <property type="protein sequence ID" value="KIX91707.1"/>
    <property type="molecule type" value="Genomic_DNA"/>
</dbReference>
<comment type="function">
    <text evidence="8">Catalyzes the ATP-dependent phosphorylation of fructose-l-phosphate to fructose-l,6-bisphosphate.</text>
</comment>
<sequence>MIYTVTLNPSIDYVMFVDCFEAGALNRTSATAKFAGGKGINVSRVLQTLNVPSTALGFVGGFPGQFVEETLTSAGIHTAFTRVDEDTRINVKLKSGNETEINATGPTITDENISALLNQLRQTTSDDMVVIAGSVPSSVPNTIYSDMAKILQETGAQFVVDAEKSLVEGILPYGPRLIKPNKVELEEMFDTKMSSDAEVLKYGRKLLDKGAQAVLVSLGGDGAIYLDATQAYKVPAPKGHVINTVGAGDSTVAGMVAGLTQGLSHSETLALAIASGSATAFNDDLAEREMIDTLLQNISITELHEEG</sequence>
<dbReference type="GO" id="GO:0016052">
    <property type="term" value="P:carbohydrate catabolic process"/>
    <property type="evidence" value="ECO:0007669"/>
    <property type="project" value="UniProtKB-ARBA"/>
</dbReference>
<dbReference type="STRING" id="569857.TP70_01155"/>
<dbReference type="OrthoDB" id="9801219at2"/>
<dbReference type="GO" id="GO:0005829">
    <property type="term" value="C:cytosol"/>
    <property type="evidence" value="ECO:0007669"/>
    <property type="project" value="TreeGrafter"/>
</dbReference>
<dbReference type="GO" id="GO:0005524">
    <property type="term" value="F:ATP binding"/>
    <property type="evidence" value="ECO:0007669"/>
    <property type="project" value="UniProtKB-UniRule"/>
</dbReference>
<dbReference type="InterPro" id="IPR011611">
    <property type="entry name" value="PfkB_dom"/>
</dbReference>
<dbReference type="Proteomes" id="UP000254100">
    <property type="component" value="Unassembled WGS sequence"/>
</dbReference>
<evidence type="ECO:0000256" key="3">
    <source>
        <dbReference type="ARBA" id="ARBA00022741"/>
    </source>
</evidence>
<gene>
    <name evidence="11" type="primary">fruK</name>
    <name evidence="11" type="ORF">NCTC13832_00443</name>
    <name evidence="10" type="ORF">TP70_01155</name>
</gene>
<dbReference type="GO" id="GO:0009024">
    <property type="term" value="F:tagatose-6-phosphate kinase activity"/>
    <property type="evidence" value="ECO:0007669"/>
    <property type="project" value="UniProtKB-EC"/>
</dbReference>
<dbReference type="Pfam" id="PF00294">
    <property type="entry name" value="PfkB"/>
    <property type="match status" value="1"/>
</dbReference>
<dbReference type="NCBIfam" id="TIGR03828">
    <property type="entry name" value="pfkB"/>
    <property type="match status" value="1"/>
</dbReference>
<dbReference type="AlphaFoldDB" id="A0A0D6XSX0"/>
<keyword evidence="12" id="KW-1185">Reference proteome</keyword>
<proteinExistence type="inferred from homology"/>
<evidence type="ECO:0000259" key="9">
    <source>
        <dbReference type="Pfam" id="PF00294"/>
    </source>
</evidence>
<comment type="similarity">
    <text evidence="1">Belongs to the carbohydrate kinase pfkB family.</text>
</comment>
<evidence type="ECO:0000313" key="10">
    <source>
        <dbReference type="EMBL" id="KIX91707.1"/>
    </source>
</evidence>
<dbReference type="GO" id="GO:0044281">
    <property type="term" value="P:small molecule metabolic process"/>
    <property type="evidence" value="ECO:0007669"/>
    <property type="project" value="UniProtKB-ARBA"/>
</dbReference>
<dbReference type="EMBL" id="UHDT01000001">
    <property type="protein sequence ID" value="SUM56785.1"/>
    <property type="molecule type" value="Genomic_DNA"/>
</dbReference>
<evidence type="ECO:0000256" key="6">
    <source>
        <dbReference type="ARBA" id="ARBA00047745"/>
    </source>
</evidence>
<evidence type="ECO:0000313" key="12">
    <source>
        <dbReference type="Proteomes" id="UP000032366"/>
    </source>
</evidence>
<dbReference type="InterPro" id="IPR022463">
    <property type="entry name" value="1-PFruKinase"/>
</dbReference>
<dbReference type="PANTHER" id="PTHR46566:SF1">
    <property type="entry name" value="1-PHOSPHOFRUCTOKINASE"/>
    <property type="match status" value="1"/>
</dbReference>
<evidence type="ECO:0000256" key="5">
    <source>
        <dbReference type="ARBA" id="ARBA00022840"/>
    </source>
</evidence>
<accession>A0A0D6XSX0</accession>
<keyword evidence="5 7" id="KW-0067">ATP-binding</keyword>
<keyword evidence="2 7" id="KW-0808">Transferase</keyword>
<dbReference type="PIRSF" id="PIRSF000535">
    <property type="entry name" value="1PFK/6PFK/LacC"/>
    <property type="match status" value="1"/>
</dbReference>
<evidence type="ECO:0000313" key="13">
    <source>
        <dbReference type="Proteomes" id="UP000254100"/>
    </source>
</evidence>
<dbReference type="InterPro" id="IPR017583">
    <property type="entry name" value="Tagatose/fructose_Pkinase"/>
</dbReference>
<dbReference type="Gene3D" id="3.40.1190.20">
    <property type="match status" value="1"/>
</dbReference>
<evidence type="ECO:0000256" key="8">
    <source>
        <dbReference type="RuleBase" id="RU369061"/>
    </source>
</evidence>
<evidence type="ECO:0000256" key="4">
    <source>
        <dbReference type="ARBA" id="ARBA00022777"/>
    </source>
</evidence>
<dbReference type="UniPathway" id="UPA00704">
    <property type="reaction ID" value="UER00715"/>
</dbReference>